<evidence type="ECO:0000259" key="2">
    <source>
        <dbReference type="SMART" id="SM00854"/>
    </source>
</evidence>
<dbReference type="InterPro" id="IPR052169">
    <property type="entry name" value="CW_Biosynth-Accessory"/>
</dbReference>
<reference evidence="3 4" key="1">
    <citation type="journal article" date="2017" name="Sci. Rep.">
        <title>Revealing the Saline Adaptation Strategies of the Halophilic Bacterium Halomonas beimenensis through High-throughput Omics and Transposon Mutagenesis Approaches.</title>
        <authorList>
            <person name="Chen Y.H."/>
            <person name="Lin S.S."/>
            <person name="Shyu Y.T."/>
        </authorList>
    </citation>
    <scope>NUCLEOTIDE SEQUENCE [LARGE SCALE GENOMIC DNA]</scope>
    <source>
        <strain evidence="3 4">NTU-111</strain>
    </source>
</reference>
<dbReference type="SMART" id="SM00854">
    <property type="entry name" value="PGA_cap"/>
    <property type="match status" value="1"/>
</dbReference>
<protein>
    <submittedName>
        <fullName evidence="3">Capsule biosynthesis protein capA</fullName>
    </submittedName>
</protein>
<name>A0A291P4Y7_9GAMM</name>
<sequence length="370" mass="40697">MATRSDVCLWLAGDVMTGRGIDQILPHPGDPRLHEGYMDSALGYVRLAESVNGPIPYPVDFSYVWGEALAVLDELAPDLRLINLETAVTVSEDAEPKGIHYRMHPDNLPVLTAAGVEACVLANNHVLDWGVAGLLETLEALEAAGLRHVGAGRDRDEASAPLSLPSPGGRVRLLALGLPSSGVPERWEATSSRPGVNLLRRPGDAGVREVARLVRRRPPGELAVVSLHWGGNWGYALPAQHRAFAHRLIDDAGVDLVWGHSAHHPLGIEVHRGRLILYGCGDLLNDYEGIGGHETYRGELTLLYFPVLDRADGRLRSLTMVPMRMRRFRLERADAEAARWLCRVLDRESRPLGSRVRLDDSGRLVLDWQD</sequence>
<dbReference type="CDD" id="cd07381">
    <property type="entry name" value="MPP_CapA"/>
    <property type="match status" value="1"/>
</dbReference>
<keyword evidence="4" id="KW-1185">Reference proteome</keyword>
<comment type="similarity">
    <text evidence="1">Belongs to the CapA family.</text>
</comment>
<dbReference type="InterPro" id="IPR019079">
    <property type="entry name" value="Capsule_synth_CapA"/>
</dbReference>
<dbReference type="KEGG" id="hbe:BEI_0959"/>
<evidence type="ECO:0000256" key="1">
    <source>
        <dbReference type="ARBA" id="ARBA00005662"/>
    </source>
</evidence>
<proteinExistence type="inferred from homology"/>
<accession>A0A291P4Y7</accession>
<feature type="domain" description="Capsule synthesis protein CapA" evidence="2">
    <location>
        <begin position="8"/>
        <end position="287"/>
    </location>
</feature>
<organism evidence="3 4">
    <name type="scientific">Halomonas beimenensis</name>
    <dbReference type="NCBI Taxonomy" id="475662"/>
    <lineage>
        <taxon>Bacteria</taxon>
        <taxon>Pseudomonadati</taxon>
        <taxon>Pseudomonadota</taxon>
        <taxon>Gammaproteobacteria</taxon>
        <taxon>Oceanospirillales</taxon>
        <taxon>Halomonadaceae</taxon>
        <taxon>Halomonas</taxon>
    </lineage>
</organism>
<dbReference type="SUPFAM" id="SSF56300">
    <property type="entry name" value="Metallo-dependent phosphatases"/>
    <property type="match status" value="1"/>
</dbReference>
<dbReference type="OrthoDB" id="9810718at2"/>
<gene>
    <name evidence="3" type="primary">capA</name>
    <name evidence="3" type="ORF">BEI_0959</name>
</gene>
<dbReference type="PANTHER" id="PTHR33393">
    <property type="entry name" value="POLYGLUTAMINE SYNTHESIS ACCESSORY PROTEIN RV0574C-RELATED"/>
    <property type="match status" value="1"/>
</dbReference>
<dbReference type="Gene3D" id="3.60.21.10">
    <property type="match status" value="1"/>
</dbReference>
<dbReference type="PANTHER" id="PTHR33393:SF11">
    <property type="entry name" value="POLYGLUTAMINE SYNTHESIS ACCESSORY PROTEIN RV0574C-RELATED"/>
    <property type="match status" value="1"/>
</dbReference>
<dbReference type="Pfam" id="PF09587">
    <property type="entry name" value="PGA_cap"/>
    <property type="match status" value="1"/>
</dbReference>
<dbReference type="Proteomes" id="UP000219993">
    <property type="component" value="Chromosome"/>
</dbReference>
<dbReference type="RefSeq" id="WP_097788448.1">
    <property type="nucleotide sequence ID" value="NZ_BAAADT010000063.1"/>
</dbReference>
<evidence type="ECO:0000313" key="3">
    <source>
        <dbReference type="EMBL" id="ATJ81946.1"/>
    </source>
</evidence>
<dbReference type="InterPro" id="IPR029052">
    <property type="entry name" value="Metallo-depent_PP-like"/>
</dbReference>
<dbReference type="AlphaFoldDB" id="A0A291P4Y7"/>
<dbReference type="EMBL" id="CP021435">
    <property type="protein sequence ID" value="ATJ81946.1"/>
    <property type="molecule type" value="Genomic_DNA"/>
</dbReference>
<evidence type="ECO:0000313" key="4">
    <source>
        <dbReference type="Proteomes" id="UP000219993"/>
    </source>
</evidence>